<keyword evidence="2" id="KW-1185">Reference proteome</keyword>
<accession>A0ACB8S0R6</accession>
<sequence>MIATSYNTDSNSSKPHTAARYSSPTAALSESFKGLRASASPWSVSSTLSSSTNNSPFPQSNLPMTICLADISPPPISPGYQQLFEEESEVPAETDTCDHPPSVIPTEAPEDFCSSSESEDEKPLASASVPTRRAVGQKSKRASRDVESDGEDDDDDYVPRPQVRGAPSNLRKRIRAHYVLPKLEPELVSSVAGPTSTLTPALCAASMQPATPAPVLPELSAASPAPFCDESDDDTVMSPPATSAYKPKKKRRTARRQNNKAKLPRAKCAFCPKQFGRPKDRDRHEVYSCELNPNKAGSLCEECGELLSRPDSAQRHLKVHQSRGLPPPTVLSRL</sequence>
<protein>
    <submittedName>
        <fullName evidence="1">Uncharacterized protein</fullName>
    </submittedName>
</protein>
<proteinExistence type="predicted"/>
<reference evidence="1" key="1">
    <citation type="submission" date="2021-02" db="EMBL/GenBank/DDBJ databases">
        <authorList>
            <consortium name="DOE Joint Genome Institute"/>
            <person name="Ahrendt S."/>
            <person name="Looney B.P."/>
            <person name="Miyauchi S."/>
            <person name="Morin E."/>
            <person name="Drula E."/>
            <person name="Courty P.E."/>
            <person name="Chicoki N."/>
            <person name="Fauchery L."/>
            <person name="Kohler A."/>
            <person name="Kuo A."/>
            <person name="Labutti K."/>
            <person name="Pangilinan J."/>
            <person name="Lipzen A."/>
            <person name="Riley R."/>
            <person name="Andreopoulos W."/>
            <person name="He G."/>
            <person name="Johnson J."/>
            <person name="Barry K.W."/>
            <person name="Grigoriev I.V."/>
            <person name="Nagy L."/>
            <person name="Hibbett D."/>
            <person name="Henrissat B."/>
            <person name="Matheny P.B."/>
            <person name="Labbe J."/>
            <person name="Martin F."/>
        </authorList>
    </citation>
    <scope>NUCLEOTIDE SEQUENCE</scope>
    <source>
        <strain evidence="1">FP105234-sp</strain>
    </source>
</reference>
<comment type="caution">
    <text evidence="1">The sequence shown here is derived from an EMBL/GenBank/DDBJ whole genome shotgun (WGS) entry which is preliminary data.</text>
</comment>
<gene>
    <name evidence="1" type="ORF">FA95DRAFT_872248</name>
</gene>
<name>A0ACB8S0R6_9AGAM</name>
<organism evidence="1 2">
    <name type="scientific">Auriscalpium vulgare</name>
    <dbReference type="NCBI Taxonomy" id="40419"/>
    <lineage>
        <taxon>Eukaryota</taxon>
        <taxon>Fungi</taxon>
        <taxon>Dikarya</taxon>
        <taxon>Basidiomycota</taxon>
        <taxon>Agaricomycotina</taxon>
        <taxon>Agaricomycetes</taxon>
        <taxon>Russulales</taxon>
        <taxon>Auriscalpiaceae</taxon>
        <taxon>Auriscalpium</taxon>
    </lineage>
</organism>
<dbReference type="EMBL" id="MU275873">
    <property type="protein sequence ID" value="KAI0049403.1"/>
    <property type="molecule type" value="Genomic_DNA"/>
</dbReference>
<reference evidence="1" key="2">
    <citation type="journal article" date="2022" name="New Phytol.">
        <title>Evolutionary transition to the ectomycorrhizal habit in the genomes of a hyperdiverse lineage of mushroom-forming fungi.</title>
        <authorList>
            <person name="Looney B."/>
            <person name="Miyauchi S."/>
            <person name="Morin E."/>
            <person name="Drula E."/>
            <person name="Courty P.E."/>
            <person name="Kohler A."/>
            <person name="Kuo A."/>
            <person name="LaButti K."/>
            <person name="Pangilinan J."/>
            <person name="Lipzen A."/>
            <person name="Riley R."/>
            <person name="Andreopoulos W."/>
            <person name="He G."/>
            <person name="Johnson J."/>
            <person name="Nolan M."/>
            <person name="Tritt A."/>
            <person name="Barry K.W."/>
            <person name="Grigoriev I.V."/>
            <person name="Nagy L.G."/>
            <person name="Hibbett D."/>
            <person name="Henrissat B."/>
            <person name="Matheny P.B."/>
            <person name="Labbe J."/>
            <person name="Martin F.M."/>
        </authorList>
    </citation>
    <scope>NUCLEOTIDE SEQUENCE</scope>
    <source>
        <strain evidence="1">FP105234-sp</strain>
    </source>
</reference>
<dbReference type="Proteomes" id="UP000814033">
    <property type="component" value="Unassembled WGS sequence"/>
</dbReference>
<evidence type="ECO:0000313" key="2">
    <source>
        <dbReference type="Proteomes" id="UP000814033"/>
    </source>
</evidence>
<evidence type="ECO:0000313" key="1">
    <source>
        <dbReference type="EMBL" id="KAI0049403.1"/>
    </source>
</evidence>